<feature type="transmembrane region" description="Helical" evidence="8">
    <location>
        <begin position="145"/>
        <end position="168"/>
    </location>
</feature>
<feature type="transmembrane region" description="Helical" evidence="8">
    <location>
        <begin position="174"/>
        <end position="198"/>
    </location>
</feature>
<gene>
    <name evidence="9" type="ORF">US68_C0002G0038</name>
</gene>
<evidence type="ECO:0000313" key="9">
    <source>
        <dbReference type="EMBL" id="KKQ50761.1"/>
    </source>
</evidence>
<dbReference type="EMBL" id="LBTX01000002">
    <property type="protein sequence ID" value="KKQ50761.1"/>
    <property type="molecule type" value="Genomic_DNA"/>
</dbReference>
<comment type="caution">
    <text evidence="9">The sequence shown here is derived from an EMBL/GenBank/DDBJ whole genome shotgun (WGS) entry which is preliminary data.</text>
</comment>
<feature type="transmembrane region" description="Helical" evidence="8">
    <location>
        <begin position="372"/>
        <end position="389"/>
    </location>
</feature>
<evidence type="ECO:0000256" key="1">
    <source>
        <dbReference type="ARBA" id="ARBA00004651"/>
    </source>
</evidence>
<keyword evidence="5 8" id="KW-1133">Transmembrane helix</keyword>
<keyword evidence="4 8" id="KW-0812">Transmembrane</keyword>
<evidence type="ECO:0000256" key="7">
    <source>
        <dbReference type="ARBA" id="ARBA00024033"/>
    </source>
</evidence>
<protein>
    <submittedName>
        <fullName evidence="9">GPI mannosyltransferase 1</fullName>
    </submittedName>
</protein>
<feature type="transmembrane region" description="Helical" evidence="8">
    <location>
        <begin position="210"/>
        <end position="227"/>
    </location>
</feature>
<proteinExistence type="inferred from homology"/>
<dbReference type="GO" id="GO:0005886">
    <property type="term" value="C:plasma membrane"/>
    <property type="evidence" value="ECO:0007669"/>
    <property type="project" value="UniProtKB-SubCell"/>
</dbReference>
<evidence type="ECO:0000256" key="3">
    <source>
        <dbReference type="ARBA" id="ARBA00022679"/>
    </source>
</evidence>
<feature type="transmembrane region" description="Helical" evidence="8">
    <location>
        <begin position="247"/>
        <end position="267"/>
    </location>
</feature>
<feature type="transmembrane region" description="Helical" evidence="8">
    <location>
        <begin position="104"/>
        <end position="125"/>
    </location>
</feature>
<dbReference type="GO" id="GO:0016758">
    <property type="term" value="F:hexosyltransferase activity"/>
    <property type="evidence" value="ECO:0007669"/>
    <property type="project" value="InterPro"/>
</dbReference>
<evidence type="ECO:0000256" key="8">
    <source>
        <dbReference type="SAM" id="Phobius"/>
    </source>
</evidence>
<dbReference type="AlphaFoldDB" id="A0A0G0LDP2"/>
<keyword evidence="3 9" id="KW-0808">Transferase</keyword>
<keyword evidence="9" id="KW-0328">Glycosyltransferase</keyword>
<evidence type="ECO:0000256" key="4">
    <source>
        <dbReference type="ARBA" id="ARBA00022692"/>
    </source>
</evidence>
<feature type="transmembrane region" description="Helical" evidence="8">
    <location>
        <begin position="274"/>
        <end position="295"/>
    </location>
</feature>
<name>A0A0G0LDP2_9BACT</name>
<sequence length="398" mass="46858">MTLKKTFVLALLIRLIIAPFFYHPDIKSQHFHFQFLSQGQSNIYQYISENKDHLPYRDTFNYLPLTYLTFGSLQSFQKILMPPGFINWLNDWGGTQYNYPNTPYYLLILKLPYIVLDLLLGYLLYKISNSKKILYLWLFNPFSLYLIYIIQNFDILPVFLTVLSYYWLKSKPSLSFFVFGLAIAFKLYPLILLPFFILFKSKNLIKMTKYSLIAATPTLLSILPFASSQAFWQSFFGSGLTQKIIELKIYILPVFPVIYLIIMLFAFLSKKFDLSYYILLISFLFVSTVNFHPQWILWFLPFIFLLKNVSRPSTYLPLTLIGVLILVYIFLFNDNYLTWGHLIPIDPEFLLISSPHEILKNRFSIDSKLIQNYIKLFIALISVLTIAIYEKKSPNHLS</sequence>
<dbReference type="InterPro" id="IPR018584">
    <property type="entry name" value="GT87"/>
</dbReference>
<organism evidence="9 10">
    <name type="scientific">Candidatus Shapirobacteria bacterium GW2011_GWE1_38_10</name>
    <dbReference type="NCBI Taxonomy" id="1618488"/>
    <lineage>
        <taxon>Bacteria</taxon>
        <taxon>Candidatus Shapironibacteriota</taxon>
    </lineage>
</organism>
<feature type="transmembrane region" description="Helical" evidence="8">
    <location>
        <begin position="315"/>
        <end position="332"/>
    </location>
</feature>
<dbReference type="Proteomes" id="UP000034231">
    <property type="component" value="Unassembled WGS sequence"/>
</dbReference>
<keyword evidence="6 8" id="KW-0472">Membrane</keyword>
<accession>A0A0G0LDP2</accession>
<comment type="subcellular location">
    <subcellularLocation>
        <location evidence="1">Cell membrane</location>
        <topology evidence="1">Multi-pass membrane protein</topology>
    </subcellularLocation>
</comment>
<evidence type="ECO:0000256" key="2">
    <source>
        <dbReference type="ARBA" id="ARBA00022475"/>
    </source>
</evidence>
<comment type="similarity">
    <text evidence="7">Belongs to the glycosyltransferase 87 family.</text>
</comment>
<feature type="transmembrane region" description="Helical" evidence="8">
    <location>
        <begin position="7"/>
        <end position="23"/>
    </location>
</feature>
<evidence type="ECO:0000256" key="5">
    <source>
        <dbReference type="ARBA" id="ARBA00022989"/>
    </source>
</evidence>
<evidence type="ECO:0000256" key="6">
    <source>
        <dbReference type="ARBA" id="ARBA00023136"/>
    </source>
</evidence>
<dbReference type="Pfam" id="PF09594">
    <property type="entry name" value="GT87"/>
    <property type="match status" value="1"/>
</dbReference>
<keyword evidence="2" id="KW-1003">Cell membrane</keyword>
<reference evidence="9 10" key="1">
    <citation type="journal article" date="2015" name="Nature">
        <title>rRNA introns, odd ribosomes, and small enigmatic genomes across a large radiation of phyla.</title>
        <authorList>
            <person name="Brown C.T."/>
            <person name="Hug L.A."/>
            <person name="Thomas B.C."/>
            <person name="Sharon I."/>
            <person name="Castelle C.J."/>
            <person name="Singh A."/>
            <person name="Wilkins M.J."/>
            <person name="Williams K.H."/>
            <person name="Banfield J.F."/>
        </authorList>
    </citation>
    <scope>NUCLEOTIDE SEQUENCE [LARGE SCALE GENOMIC DNA]</scope>
</reference>
<evidence type="ECO:0000313" key="10">
    <source>
        <dbReference type="Proteomes" id="UP000034231"/>
    </source>
</evidence>